<accession>A0A9P4TMU2</accession>
<dbReference type="Proteomes" id="UP000800093">
    <property type="component" value="Unassembled WGS sequence"/>
</dbReference>
<comment type="caution">
    <text evidence="2">The sequence shown here is derived from an EMBL/GenBank/DDBJ whole genome shotgun (WGS) entry which is preliminary data.</text>
</comment>
<evidence type="ECO:0000313" key="3">
    <source>
        <dbReference type="Proteomes" id="UP000800093"/>
    </source>
</evidence>
<protein>
    <submittedName>
        <fullName evidence="2">Uncharacterized protein</fullName>
    </submittedName>
</protein>
<dbReference type="EMBL" id="ML986584">
    <property type="protein sequence ID" value="KAF2269061.1"/>
    <property type="molecule type" value="Genomic_DNA"/>
</dbReference>
<reference evidence="3" key="1">
    <citation type="journal article" date="2020" name="Stud. Mycol.">
        <title>101 Dothideomycetes genomes: A test case for predicting lifestyles and emergence of pathogens.</title>
        <authorList>
            <person name="Haridas S."/>
            <person name="Albert R."/>
            <person name="Binder M."/>
            <person name="Bloem J."/>
            <person name="LaButti K."/>
            <person name="Salamov A."/>
            <person name="Andreopoulos B."/>
            <person name="Baker S."/>
            <person name="Barry K."/>
            <person name="Bills G."/>
            <person name="Bluhm B."/>
            <person name="Cannon C."/>
            <person name="Castanera R."/>
            <person name="Culley D."/>
            <person name="Daum C."/>
            <person name="Ezra D."/>
            <person name="Gonzalez J."/>
            <person name="Henrissat B."/>
            <person name="Kuo A."/>
            <person name="Liang C."/>
            <person name="Lipzen A."/>
            <person name="Lutzoni F."/>
            <person name="Magnuson J."/>
            <person name="Mondo S."/>
            <person name="Nolan M."/>
            <person name="Ohm R."/>
            <person name="Pangilinan J."/>
            <person name="Park H.-J."/>
            <person name="Ramirez L."/>
            <person name="Alfaro M."/>
            <person name="Sun H."/>
            <person name="Tritt A."/>
            <person name="Yoshinaga Y."/>
            <person name="Zwiers L.-H."/>
            <person name="Turgeon B."/>
            <person name="Goodwin S."/>
            <person name="Spatafora J."/>
            <person name="Crous P."/>
            <person name="Grigoriev I."/>
        </authorList>
    </citation>
    <scope>NUCLEOTIDE SEQUENCE [LARGE SCALE GENOMIC DNA]</scope>
    <source>
        <strain evidence="3">CBS 304.66</strain>
    </source>
</reference>
<evidence type="ECO:0000256" key="1">
    <source>
        <dbReference type="SAM" id="MobiDB-lite"/>
    </source>
</evidence>
<organism evidence="2 3">
    <name type="scientific">Lojkania enalia</name>
    <dbReference type="NCBI Taxonomy" id="147567"/>
    <lineage>
        <taxon>Eukaryota</taxon>
        <taxon>Fungi</taxon>
        <taxon>Dikarya</taxon>
        <taxon>Ascomycota</taxon>
        <taxon>Pezizomycotina</taxon>
        <taxon>Dothideomycetes</taxon>
        <taxon>Pleosporomycetidae</taxon>
        <taxon>Pleosporales</taxon>
        <taxon>Pleosporales incertae sedis</taxon>
        <taxon>Lojkania</taxon>
    </lineage>
</organism>
<sequence length="371" mass="42541">MNANTIKHSLNPYAEEFVPQMISNQLENGAESSGRDSADTPPTENMGYSISQSPNHLERVEHNTYGGYEVDEWIRIGLHKADRFDAFAAYEDKGVDFDMTNYQMQEIFLNEPDNCSTQPTWTSAQPTLGTFPYASLDEVRKHSNLYGFAKSLPLDRLNNSLRGKKVDIIEDESGNVFLRRVPKKMLVLFCGRPAISRVLRTLSTEDKSEQQILVPPSSTNHVGLKILVSWMTRACKIETSTAIKPFRTPKNLFAAISLARTLQFFDLNLDARRVDTEIAAKLFRRPIYPDEVKEIWNLIPKDSKYTYRMVQHLAHSMYLSEHGNPDVVPRKREMLAFLDNNPNLKARVTNRAENEKYKSIVHWSARRKNRG</sequence>
<dbReference type="OrthoDB" id="3793524at2759"/>
<gene>
    <name evidence="2" type="ORF">CC78DRAFT_540494</name>
</gene>
<evidence type="ECO:0000313" key="2">
    <source>
        <dbReference type="EMBL" id="KAF2269061.1"/>
    </source>
</evidence>
<keyword evidence="3" id="KW-1185">Reference proteome</keyword>
<proteinExistence type="predicted"/>
<feature type="compositionally biased region" description="Polar residues" evidence="1">
    <location>
        <begin position="40"/>
        <end position="51"/>
    </location>
</feature>
<name>A0A9P4TMU2_9PLEO</name>
<feature type="region of interest" description="Disordered" evidence="1">
    <location>
        <begin position="27"/>
        <end position="51"/>
    </location>
</feature>
<dbReference type="AlphaFoldDB" id="A0A9P4TMU2"/>